<comment type="caution">
    <text evidence="3">The sequence shown here is derived from an EMBL/GenBank/DDBJ whole genome shotgun (WGS) entry which is preliminary data.</text>
</comment>
<dbReference type="EMBL" id="PJQY01004005">
    <property type="protein sequence ID" value="PQM32637.1"/>
    <property type="molecule type" value="Genomic_DNA"/>
</dbReference>
<feature type="compositionally biased region" description="Acidic residues" evidence="1">
    <location>
        <begin position="208"/>
        <end position="223"/>
    </location>
</feature>
<feature type="region of interest" description="Disordered" evidence="1">
    <location>
        <begin position="108"/>
        <end position="150"/>
    </location>
</feature>
<proteinExistence type="predicted"/>
<feature type="compositionally biased region" description="Basic and acidic residues" evidence="1">
    <location>
        <begin position="141"/>
        <end position="150"/>
    </location>
</feature>
<evidence type="ECO:0000259" key="2">
    <source>
        <dbReference type="Pfam" id="PF03108"/>
    </source>
</evidence>
<dbReference type="InterPro" id="IPR004332">
    <property type="entry name" value="Transposase_MuDR"/>
</dbReference>
<accession>A0A314U5G6</accession>
<dbReference type="AlphaFoldDB" id="A0A314U5G6"/>
<keyword evidence="4" id="KW-1185">Reference proteome</keyword>
<evidence type="ECO:0000313" key="4">
    <source>
        <dbReference type="Proteomes" id="UP000250321"/>
    </source>
</evidence>
<name>A0A314U5G6_PRUYE</name>
<dbReference type="Proteomes" id="UP000250321">
    <property type="component" value="Unassembled WGS sequence"/>
</dbReference>
<organism evidence="3 4">
    <name type="scientific">Prunus yedoensis var. nudiflora</name>
    <dbReference type="NCBI Taxonomy" id="2094558"/>
    <lineage>
        <taxon>Eukaryota</taxon>
        <taxon>Viridiplantae</taxon>
        <taxon>Streptophyta</taxon>
        <taxon>Embryophyta</taxon>
        <taxon>Tracheophyta</taxon>
        <taxon>Spermatophyta</taxon>
        <taxon>Magnoliopsida</taxon>
        <taxon>eudicotyledons</taxon>
        <taxon>Gunneridae</taxon>
        <taxon>Pentapetalae</taxon>
        <taxon>rosids</taxon>
        <taxon>fabids</taxon>
        <taxon>Rosales</taxon>
        <taxon>Rosaceae</taxon>
        <taxon>Amygdaloideae</taxon>
        <taxon>Amygdaleae</taxon>
        <taxon>Prunus</taxon>
    </lineage>
</organism>
<feature type="compositionally biased region" description="Polar residues" evidence="1">
    <location>
        <begin position="118"/>
        <end position="135"/>
    </location>
</feature>
<evidence type="ECO:0000313" key="3">
    <source>
        <dbReference type="EMBL" id="PQM32637.1"/>
    </source>
</evidence>
<protein>
    <recommendedName>
        <fullName evidence="2">Transposase MuDR plant domain-containing protein</fullName>
    </recommendedName>
</protein>
<feature type="region of interest" description="Disordered" evidence="1">
    <location>
        <begin position="200"/>
        <end position="231"/>
    </location>
</feature>
<feature type="compositionally biased region" description="Basic and acidic residues" evidence="1">
    <location>
        <begin position="108"/>
        <end position="117"/>
    </location>
</feature>
<dbReference type="OrthoDB" id="1918246at2759"/>
<reference evidence="3 4" key="1">
    <citation type="submission" date="2018-02" db="EMBL/GenBank/DDBJ databases">
        <title>Draft genome of wild Prunus yedoensis var. nudiflora.</title>
        <authorList>
            <person name="Baek S."/>
            <person name="Kim J.-H."/>
            <person name="Choi K."/>
            <person name="Kim G.-B."/>
            <person name="Cho A."/>
            <person name="Jang H."/>
            <person name="Shin C.-H."/>
            <person name="Yu H.-J."/>
            <person name="Mun J.-H."/>
        </authorList>
    </citation>
    <scope>NUCLEOTIDE SEQUENCE [LARGE SCALE GENOMIC DNA]</scope>
    <source>
        <strain evidence="4">cv. Jeju island</strain>
        <tissue evidence="3">Leaf</tissue>
    </source>
</reference>
<sequence length="376" mass="42255">MSWEVRPEGYGEPFYVIAELDDNYGAIVPVGGGVSLVQNVKKTSVVIEELNEEGLNQEAGGEGKELNEEGLTEQAGGQGKELNAEGFTEQAGGQGKALNEVGLTKDGFTDEASKQGKETATVNNEENSDQVQEKPTQGCFDKGKGKDQDMSHRVKRAFGKKRCGSLRRTKTIHHKDKPVEGRVDGVKTQSKRHSMMLRSGRRLANAADVEDDDDDASDSEDSEYMIPKNFSEDEDADEDDVFFNEWVDDQSEWTGVKETRKEAAPDWPTDVELDYEDSECRDYAKYNSDEEVDKNWPEFNAATEMADPKFELGMLFTDCKVFRDAVREYSILQNRDIVFIRNEALKLKAVCGDPDCGWMIYASKMQHENILQVKTY</sequence>
<feature type="domain" description="Transposase MuDR plant" evidence="2">
    <location>
        <begin position="309"/>
        <end position="372"/>
    </location>
</feature>
<gene>
    <name evidence="3" type="ORF">Pyn_32820</name>
</gene>
<evidence type="ECO:0000256" key="1">
    <source>
        <dbReference type="SAM" id="MobiDB-lite"/>
    </source>
</evidence>
<dbReference type="Pfam" id="PF03108">
    <property type="entry name" value="DBD_Tnp_Mut"/>
    <property type="match status" value="1"/>
</dbReference>